<dbReference type="PANTHER" id="PTHR35282">
    <property type="entry name" value="F5D14.24 PROTEIN"/>
    <property type="match status" value="1"/>
</dbReference>
<feature type="compositionally biased region" description="Polar residues" evidence="1">
    <location>
        <begin position="11"/>
        <end position="28"/>
    </location>
</feature>
<accession>A0AAV5EY14</accession>
<gene>
    <name evidence="2" type="primary">gb15305</name>
    <name evidence="2" type="ORF">PR202_gb15305</name>
</gene>
<dbReference type="InterPro" id="IPR049198">
    <property type="entry name" value="DUF6865"/>
</dbReference>
<evidence type="ECO:0000313" key="3">
    <source>
        <dbReference type="Proteomes" id="UP001054889"/>
    </source>
</evidence>
<proteinExistence type="predicted"/>
<name>A0AAV5EY14_ELECO</name>
<feature type="region of interest" description="Disordered" evidence="1">
    <location>
        <begin position="1"/>
        <end position="44"/>
    </location>
</feature>
<protein>
    <submittedName>
        <fullName evidence="2">Uncharacterized protein</fullName>
    </submittedName>
</protein>
<reference evidence="2" key="2">
    <citation type="submission" date="2021-12" db="EMBL/GenBank/DDBJ databases">
        <title>Resequencing data analysis of finger millet.</title>
        <authorList>
            <person name="Hatakeyama M."/>
            <person name="Aluri S."/>
            <person name="Balachadran M.T."/>
            <person name="Sivarajan S.R."/>
            <person name="Poveda L."/>
            <person name="Shimizu-Inatsugi R."/>
            <person name="Schlapbach R."/>
            <person name="Sreeman S.M."/>
            <person name="Shimizu K.K."/>
        </authorList>
    </citation>
    <scope>NUCLEOTIDE SEQUENCE</scope>
</reference>
<evidence type="ECO:0000313" key="2">
    <source>
        <dbReference type="EMBL" id="GJN27292.1"/>
    </source>
</evidence>
<dbReference type="Pfam" id="PF21737">
    <property type="entry name" value="DUF6865"/>
    <property type="match status" value="1"/>
</dbReference>
<evidence type="ECO:0000256" key="1">
    <source>
        <dbReference type="SAM" id="MobiDB-lite"/>
    </source>
</evidence>
<comment type="caution">
    <text evidence="2">The sequence shown here is derived from an EMBL/GenBank/DDBJ whole genome shotgun (WGS) entry which is preliminary data.</text>
</comment>
<reference evidence="2" key="1">
    <citation type="journal article" date="2018" name="DNA Res.">
        <title>Multiple hybrid de novo genome assembly of finger millet, an orphan allotetraploid crop.</title>
        <authorList>
            <person name="Hatakeyama M."/>
            <person name="Aluri S."/>
            <person name="Balachadran M.T."/>
            <person name="Sivarajan S.R."/>
            <person name="Patrignani A."/>
            <person name="Gruter S."/>
            <person name="Poveda L."/>
            <person name="Shimizu-Inatsugi R."/>
            <person name="Baeten J."/>
            <person name="Francoijs K.J."/>
            <person name="Nataraja K.N."/>
            <person name="Reddy Y.A.N."/>
            <person name="Phadnis S."/>
            <person name="Ravikumar R.L."/>
            <person name="Schlapbach R."/>
            <person name="Sreeman S.M."/>
            <person name="Shimizu K.K."/>
        </authorList>
    </citation>
    <scope>NUCLEOTIDE SEQUENCE</scope>
</reference>
<dbReference type="PANTHER" id="PTHR35282:SF8">
    <property type="entry name" value="SMP DOMAIN-CONTAINING PROTEIN"/>
    <property type="match status" value="1"/>
</dbReference>
<organism evidence="2 3">
    <name type="scientific">Eleusine coracana subsp. coracana</name>
    <dbReference type="NCBI Taxonomy" id="191504"/>
    <lineage>
        <taxon>Eukaryota</taxon>
        <taxon>Viridiplantae</taxon>
        <taxon>Streptophyta</taxon>
        <taxon>Embryophyta</taxon>
        <taxon>Tracheophyta</taxon>
        <taxon>Spermatophyta</taxon>
        <taxon>Magnoliopsida</taxon>
        <taxon>Liliopsida</taxon>
        <taxon>Poales</taxon>
        <taxon>Poaceae</taxon>
        <taxon>PACMAD clade</taxon>
        <taxon>Chloridoideae</taxon>
        <taxon>Cynodonteae</taxon>
        <taxon>Eleusininae</taxon>
        <taxon>Eleusine</taxon>
    </lineage>
</organism>
<dbReference type="Proteomes" id="UP001054889">
    <property type="component" value="Unassembled WGS sequence"/>
</dbReference>
<sequence length="79" mass="8333">MASRAAAPAEFTQQDAARQSLIGISQSPPKLGSPDGGMAHAHHAAADGKYRTKLIPISNQSPDAVRCCKQPSRLTARHT</sequence>
<dbReference type="AlphaFoldDB" id="A0AAV5EY14"/>
<dbReference type="EMBL" id="BQKI01000079">
    <property type="protein sequence ID" value="GJN27292.1"/>
    <property type="molecule type" value="Genomic_DNA"/>
</dbReference>
<keyword evidence="3" id="KW-1185">Reference proteome</keyword>